<reference evidence="2 3" key="1">
    <citation type="submission" date="2024-10" db="EMBL/GenBank/DDBJ databases">
        <authorList>
            <person name="Kim D."/>
        </authorList>
    </citation>
    <scope>NUCLEOTIDE SEQUENCE [LARGE SCALE GENOMIC DNA]</scope>
    <source>
        <strain evidence="2">BH-2024</strain>
    </source>
</reference>
<gene>
    <name evidence="2" type="ORF">niasHT_008302</name>
</gene>
<organism evidence="2 3">
    <name type="scientific">Heterodera trifolii</name>
    <dbReference type="NCBI Taxonomy" id="157864"/>
    <lineage>
        <taxon>Eukaryota</taxon>
        <taxon>Metazoa</taxon>
        <taxon>Ecdysozoa</taxon>
        <taxon>Nematoda</taxon>
        <taxon>Chromadorea</taxon>
        <taxon>Rhabditida</taxon>
        <taxon>Tylenchina</taxon>
        <taxon>Tylenchomorpha</taxon>
        <taxon>Tylenchoidea</taxon>
        <taxon>Heteroderidae</taxon>
        <taxon>Heteroderinae</taxon>
        <taxon>Heterodera</taxon>
    </lineage>
</organism>
<accession>A0ABD2M1D4</accession>
<evidence type="ECO:0000313" key="2">
    <source>
        <dbReference type="EMBL" id="KAL3121320.1"/>
    </source>
</evidence>
<feature type="region of interest" description="Disordered" evidence="1">
    <location>
        <begin position="15"/>
        <end position="51"/>
    </location>
</feature>
<protein>
    <submittedName>
        <fullName evidence="2">Uncharacterized protein</fullName>
    </submittedName>
</protein>
<name>A0ABD2M1D4_9BILA</name>
<dbReference type="Proteomes" id="UP001620626">
    <property type="component" value="Unassembled WGS sequence"/>
</dbReference>
<evidence type="ECO:0000313" key="3">
    <source>
        <dbReference type="Proteomes" id="UP001620626"/>
    </source>
</evidence>
<feature type="compositionally biased region" description="Basic residues" evidence="1">
    <location>
        <begin position="21"/>
        <end position="42"/>
    </location>
</feature>
<proteinExistence type="predicted"/>
<dbReference type="AlphaFoldDB" id="A0ABD2M1D4"/>
<evidence type="ECO:0000256" key="1">
    <source>
        <dbReference type="SAM" id="MobiDB-lite"/>
    </source>
</evidence>
<sequence>MLDLVGKEKSYSPTWLAPKRAAPKRAAPKRAAPKRAAPKRAAPKRECPGRISPPFSPSVRRPWHSFGHPRMECFEVPRAHHLAPSSAHIRSIIFKIDYPRALPQFTPSILFDCPLLRSIASFDVLFPVFWPSDSANAWDGQAVAKWLLRPRPDGVPKMLRTDFTYSDIWKERIDGLKTAFANASSSPAQFIIILYFRISRFDRSSPPLPFNLINNLTGERLTLAQIDKGIFLLVRCPLVRDESKWANWEREAKEWPIDGQMNTIIIGEQEQEEESEDDGHYLVNLLNTG</sequence>
<keyword evidence="3" id="KW-1185">Reference proteome</keyword>
<dbReference type="EMBL" id="JBICBT010000191">
    <property type="protein sequence ID" value="KAL3121320.1"/>
    <property type="molecule type" value="Genomic_DNA"/>
</dbReference>
<comment type="caution">
    <text evidence="2">The sequence shown here is derived from an EMBL/GenBank/DDBJ whole genome shotgun (WGS) entry which is preliminary data.</text>
</comment>